<keyword evidence="4 15" id="KW-0732">Signal</keyword>
<comment type="catalytic activity">
    <reaction evidence="11 13">
        <text>L-threonyl-[protein] + ATP = O-phospho-L-threonyl-[protein] + ADP + H(+)</text>
        <dbReference type="Rhea" id="RHEA:46608"/>
        <dbReference type="Rhea" id="RHEA-COMP:11060"/>
        <dbReference type="Rhea" id="RHEA-COMP:11605"/>
        <dbReference type="ChEBI" id="CHEBI:15378"/>
        <dbReference type="ChEBI" id="CHEBI:30013"/>
        <dbReference type="ChEBI" id="CHEBI:30616"/>
        <dbReference type="ChEBI" id="CHEBI:61977"/>
        <dbReference type="ChEBI" id="CHEBI:456216"/>
        <dbReference type="EC" id="2.7.11.1"/>
    </reaction>
</comment>
<reference evidence="19" key="1">
    <citation type="submission" date="2023-02" db="EMBL/GenBank/DDBJ databases">
        <title>Genome of toxic invasive species Heracleum sosnowskyi carries increased number of genes despite the absence of recent whole-genome duplications.</title>
        <authorList>
            <person name="Schelkunov M."/>
            <person name="Shtratnikova V."/>
            <person name="Makarenko M."/>
            <person name="Klepikova A."/>
            <person name="Omelchenko D."/>
            <person name="Novikova G."/>
            <person name="Obukhova E."/>
            <person name="Bogdanov V."/>
            <person name="Penin A."/>
            <person name="Logacheva M."/>
        </authorList>
    </citation>
    <scope>NUCLEOTIDE SEQUENCE</scope>
    <source>
        <strain evidence="19">Hsosn_3</strain>
        <tissue evidence="19">Leaf</tissue>
    </source>
</reference>
<evidence type="ECO:0000313" key="20">
    <source>
        <dbReference type="Proteomes" id="UP001237642"/>
    </source>
</evidence>
<dbReference type="SUPFAM" id="SSF56112">
    <property type="entry name" value="Protein kinase-like (PK-like)"/>
    <property type="match status" value="1"/>
</dbReference>
<evidence type="ECO:0000256" key="3">
    <source>
        <dbReference type="ARBA" id="ARBA00022679"/>
    </source>
</evidence>
<dbReference type="Pfam" id="PF01453">
    <property type="entry name" value="B_lectin"/>
    <property type="match status" value="1"/>
</dbReference>
<dbReference type="CDD" id="cd00028">
    <property type="entry name" value="B_lectin"/>
    <property type="match status" value="1"/>
</dbReference>
<dbReference type="InterPro" id="IPR008271">
    <property type="entry name" value="Ser/Thr_kinase_AS"/>
</dbReference>
<dbReference type="Gene3D" id="2.90.10.10">
    <property type="entry name" value="Bulb-type lectin domain"/>
    <property type="match status" value="1"/>
</dbReference>
<dbReference type="FunFam" id="3.30.200.20:FF:000195">
    <property type="entry name" value="G-type lectin S-receptor-like serine/threonine-protein kinase"/>
    <property type="match status" value="1"/>
</dbReference>
<dbReference type="InterPro" id="IPR024171">
    <property type="entry name" value="SRK-like_kinase"/>
</dbReference>
<keyword evidence="6 13" id="KW-0418">Kinase</keyword>
<protein>
    <recommendedName>
        <fullName evidence="13">Receptor-like serine/threonine-protein kinase</fullName>
        <ecNumber evidence="13">2.7.11.1</ecNumber>
    </recommendedName>
</protein>
<keyword evidence="5 13" id="KW-0547">Nucleotide-binding</keyword>
<dbReference type="Pfam" id="PF07714">
    <property type="entry name" value="PK_Tyr_Ser-Thr"/>
    <property type="match status" value="1"/>
</dbReference>
<keyword evidence="14" id="KW-0812">Transmembrane</keyword>
<evidence type="ECO:0000256" key="10">
    <source>
        <dbReference type="ARBA" id="ARBA00023180"/>
    </source>
</evidence>
<keyword evidence="3 13" id="KW-0808">Transferase</keyword>
<dbReference type="SMART" id="SM00473">
    <property type="entry name" value="PAN_AP"/>
    <property type="match status" value="1"/>
</dbReference>
<dbReference type="EC" id="2.7.11.1" evidence="13"/>
<dbReference type="Proteomes" id="UP001237642">
    <property type="component" value="Unassembled WGS sequence"/>
</dbReference>
<evidence type="ECO:0000256" key="7">
    <source>
        <dbReference type="ARBA" id="ARBA00022840"/>
    </source>
</evidence>
<evidence type="ECO:0000256" key="12">
    <source>
        <dbReference type="ARBA" id="ARBA00048679"/>
    </source>
</evidence>
<dbReference type="GO" id="GO:0004674">
    <property type="term" value="F:protein serine/threonine kinase activity"/>
    <property type="evidence" value="ECO:0007669"/>
    <property type="project" value="UniProtKB-KW"/>
</dbReference>
<feature type="domain" description="Apple" evidence="18">
    <location>
        <begin position="342"/>
        <end position="423"/>
    </location>
</feature>
<dbReference type="EMBL" id="JAUIZM010000010">
    <property type="protein sequence ID" value="KAK1359576.1"/>
    <property type="molecule type" value="Genomic_DNA"/>
</dbReference>
<dbReference type="CDD" id="cd14066">
    <property type="entry name" value="STKc_IRAK"/>
    <property type="match status" value="1"/>
</dbReference>
<evidence type="ECO:0000256" key="6">
    <source>
        <dbReference type="ARBA" id="ARBA00022777"/>
    </source>
</evidence>
<dbReference type="PROSITE" id="PS50948">
    <property type="entry name" value="PAN"/>
    <property type="match status" value="1"/>
</dbReference>
<comment type="similarity">
    <text evidence="13">Belongs to the protein kinase superfamily. Ser/Thr protein kinase family.</text>
</comment>
<keyword evidence="1 13" id="KW-0723">Serine/threonine-protein kinase</keyword>
<evidence type="ECO:0000256" key="1">
    <source>
        <dbReference type="ARBA" id="ARBA00022527"/>
    </source>
</evidence>
<name>A0AAD8H4P4_9APIA</name>
<keyword evidence="2" id="KW-0597">Phosphoprotein</keyword>
<dbReference type="Gene3D" id="3.50.4.10">
    <property type="entry name" value="Hepatocyte Growth Factor"/>
    <property type="match status" value="1"/>
</dbReference>
<dbReference type="InterPro" id="IPR001245">
    <property type="entry name" value="Ser-Thr/Tyr_kinase_cat_dom"/>
</dbReference>
<dbReference type="InterPro" id="IPR000719">
    <property type="entry name" value="Prot_kinase_dom"/>
</dbReference>
<dbReference type="InterPro" id="IPR000858">
    <property type="entry name" value="S_locus_glycoprot_dom"/>
</dbReference>
<dbReference type="SMART" id="SM00108">
    <property type="entry name" value="B_lectin"/>
    <property type="match status" value="1"/>
</dbReference>
<dbReference type="InterPro" id="IPR036426">
    <property type="entry name" value="Bulb-type_lectin_dom_sf"/>
</dbReference>
<dbReference type="Gene3D" id="3.30.200.20">
    <property type="entry name" value="Phosphorylase Kinase, domain 1"/>
    <property type="match status" value="1"/>
</dbReference>
<keyword evidence="9 19" id="KW-0675">Receptor</keyword>
<evidence type="ECO:0000256" key="11">
    <source>
        <dbReference type="ARBA" id="ARBA00047899"/>
    </source>
</evidence>
<dbReference type="PROSITE" id="PS00108">
    <property type="entry name" value="PROTEIN_KINASE_ST"/>
    <property type="match status" value="1"/>
</dbReference>
<dbReference type="GO" id="GO:0005524">
    <property type="term" value="F:ATP binding"/>
    <property type="evidence" value="ECO:0007669"/>
    <property type="project" value="UniProtKB-KW"/>
</dbReference>
<evidence type="ECO:0000256" key="2">
    <source>
        <dbReference type="ARBA" id="ARBA00022553"/>
    </source>
</evidence>
<dbReference type="PANTHER" id="PTHR32444">
    <property type="entry name" value="BULB-TYPE LECTIN DOMAIN-CONTAINING PROTEIN"/>
    <property type="match status" value="1"/>
</dbReference>
<dbReference type="SUPFAM" id="SSF51110">
    <property type="entry name" value="alpha-D-mannose-specific plant lectins"/>
    <property type="match status" value="1"/>
</dbReference>
<comment type="catalytic activity">
    <reaction evidence="12 13">
        <text>L-seryl-[protein] + ATP = O-phospho-L-seryl-[protein] + ADP + H(+)</text>
        <dbReference type="Rhea" id="RHEA:17989"/>
        <dbReference type="Rhea" id="RHEA-COMP:9863"/>
        <dbReference type="Rhea" id="RHEA-COMP:11604"/>
        <dbReference type="ChEBI" id="CHEBI:15378"/>
        <dbReference type="ChEBI" id="CHEBI:29999"/>
        <dbReference type="ChEBI" id="CHEBI:30616"/>
        <dbReference type="ChEBI" id="CHEBI:83421"/>
        <dbReference type="ChEBI" id="CHEBI:456216"/>
        <dbReference type="EC" id="2.7.11.1"/>
    </reaction>
</comment>
<dbReference type="AlphaFoldDB" id="A0AAD8H4P4"/>
<feature type="chain" id="PRO_5042223510" description="Receptor-like serine/threonine-protein kinase" evidence="15">
    <location>
        <begin position="23"/>
        <end position="812"/>
    </location>
</feature>
<dbReference type="PROSITE" id="PS50927">
    <property type="entry name" value="BULB_LECTIN"/>
    <property type="match status" value="1"/>
</dbReference>
<reference evidence="19" key="2">
    <citation type="submission" date="2023-05" db="EMBL/GenBank/DDBJ databases">
        <authorList>
            <person name="Schelkunov M.I."/>
        </authorList>
    </citation>
    <scope>NUCLEOTIDE SEQUENCE</scope>
    <source>
        <strain evidence="19">Hsosn_3</strain>
        <tissue evidence="19">Leaf</tissue>
    </source>
</reference>
<keyword evidence="14" id="KW-0472">Membrane</keyword>
<dbReference type="FunFam" id="2.90.10.10:FF:000004">
    <property type="entry name" value="G-type lectin S-receptor-like serine/threonine-protein kinase"/>
    <property type="match status" value="1"/>
</dbReference>
<evidence type="ECO:0000256" key="8">
    <source>
        <dbReference type="ARBA" id="ARBA00023157"/>
    </source>
</evidence>
<evidence type="ECO:0000259" key="18">
    <source>
        <dbReference type="PROSITE" id="PS50948"/>
    </source>
</evidence>
<feature type="domain" description="Protein kinase" evidence="16">
    <location>
        <begin position="495"/>
        <end position="770"/>
    </location>
</feature>
<dbReference type="CDD" id="cd01098">
    <property type="entry name" value="PAN_AP_plant"/>
    <property type="match status" value="1"/>
</dbReference>
<keyword evidence="8" id="KW-1015">Disulfide bond</keyword>
<evidence type="ECO:0000256" key="15">
    <source>
        <dbReference type="SAM" id="SignalP"/>
    </source>
</evidence>
<dbReference type="InterPro" id="IPR011009">
    <property type="entry name" value="Kinase-like_dom_sf"/>
</dbReference>
<accession>A0AAD8H4P4</accession>
<dbReference type="FunFam" id="1.10.510.10:FF:000060">
    <property type="entry name" value="G-type lectin S-receptor-like serine/threonine-protein kinase"/>
    <property type="match status" value="1"/>
</dbReference>
<dbReference type="FunFam" id="3.50.4.10:FF:000002">
    <property type="entry name" value="G-type lectin S-receptor-like serine/threonine-protein kinase"/>
    <property type="match status" value="1"/>
</dbReference>
<dbReference type="InterPro" id="IPR001480">
    <property type="entry name" value="Bulb-type_lectin_dom"/>
</dbReference>
<keyword evidence="7 13" id="KW-0067">ATP-binding</keyword>
<dbReference type="SMART" id="SM00220">
    <property type="entry name" value="S_TKc"/>
    <property type="match status" value="1"/>
</dbReference>
<feature type="signal peptide" evidence="15">
    <location>
        <begin position="1"/>
        <end position="22"/>
    </location>
</feature>
<evidence type="ECO:0000259" key="16">
    <source>
        <dbReference type="PROSITE" id="PS50011"/>
    </source>
</evidence>
<evidence type="ECO:0000256" key="4">
    <source>
        <dbReference type="ARBA" id="ARBA00022729"/>
    </source>
</evidence>
<organism evidence="19 20">
    <name type="scientific">Heracleum sosnowskyi</name>
    <dbReference type="NCBI Taxonomy" id="360622"/>
    <lineage>
        <taxon>Eukaryota</taxon>
        <taxon>Viridiplantae</taxon>
        <taxon>Streptophyta</taxon>
        <taxon>Embryophyta</taxon>
        <taxon>Tracheophyta</taxon>
        <taxon>Spermatophyta</taxon>
        <taxon>Magnoliopsida</taxon>
        <taxon>eudicotyledons</taxon>
        <taxon>Gunneridae</taxon>
        <taxon>Pentapetalae</taxon>
        <taxon>asterids</taxon>
        <taxon>campanulids</taxon>
        <taxon>Apiales</taxon>
        <taxon>Apiaceae</taxon>
        <taxon>Apioideae</taxon>
        <taxon>apioid superclade</taxon>
        <taxon>Tordylieae</taxon>
        <taxon>Tordyliinae</taxon>
        <taxon>Heracleum</taxon>
    </lineage>
</organism>
<gene>
    <name evidence="19" type="ORF">POM88_044050</name>
</gene>
<proteinExistence type="inferred from homology"/>
<evidence type="ECO:0000256" key="14">
    <source>
        <dbReference type="SAM" id="Phobius"/>
    </source>
</evidence>
<feature type="transmembrane region" description="Helical" evidence="14">
    <location>
        <begin position="438"/>
        <end position="459"/>
    </location>
</feature>
<keyword evidence="10" id="KW-0325">Glycoprotein</keyword>
<dbReference type="InterPro" id="IPR003609">
    <property type="entry name" value="Pan_app"/>
</dbReference>
<dbReference type="PROSITE" id="PS50011">
    <property type="entry name" value="PROTEIN_KINASE_DOM"/>
    <property type="match status" value="1"/>
</dbReference>
<evidence type="ECO:0000256" key="9">
    <source>
        <dbReference type="ARBA" id="ARBA00023170"/>
    </source>
</evidence>
<evidence type="ECO:0000256" key="5">
    <source>
        <dbReference type="ARBA" id="ARBA00022741"/>
    </source>
</evidence>
<keyword evidence="20" id="KW-1185">Reference proteome</keyword>
<dbReference type="PIRSF" id="PIRSF000641">
    <property type="entry name" value="SRK"/>
    <property type="match status" value="1"/>
</dbReference>
<comment type="caution">
    <text evidence="19">The sequence shown here is derived from an EMBL/GenBank/DDBJ whole genome shotgun (WGS) entry which is preliminary data.</text>
</comment>
<dbReference type="Pfam" id="PF08276">
    <property type="entry name" value="PAN_2"/>
    <property type="match status" value="1"/>
</dbReference>
<dbReference type="PANTHER" id="PTHR32444:SF235">
    <property type="entry name" value="OS01G0783900 PROTEIN"/>
    <property type="match status" value="1"/>
</dbReference>
<evidence type="ECO:0000256" key="13">
    <source>
        <dbReference type="PIRNR" id="PIRNR000641"/>
    </source>
</evidence>
<dbReference type="SUPFAM" id="SSF57414">
    <property type="entry name" value="Hairpin loop containing domain-like"/>
    <property type="match status" value="1"/>
</dbReference>
<evidence type="ECO:0000313" key="19">
    <source>
        <dbReference type="EMBL" id="KAK1359576.1"/>
    </source>
</evidence>
<feature type="domain" description="Bulb-type lectin" evidence="17">
    <location>
        <begin position="24"/>
        <end position="145"/>
    </location>
</feature>
<dbReference type="Gene3D" id="1.10.510.10">
    <property type="entry name" value="Transferase(Phosphotransferase) domain 1"/>
    <property type="match status" value="1"/>
</dbReference>
<sequence length="812" mass="92018">MQRKHLVLFSTILLISITKNSSTDDVLRGNQMIRDGNTLVSANSEFELGFFSPGSSTKRYVGIWFKKISYGTTVWVANRDAPLNNTSGILRIDNKAISLFVNASNTVIWSSNYSKIVKNPVARILDTGNLVIREEEDGGTEEFVWQSFDYPGDTILPGMKFGVDMVRGIRRDHSSWKTVDDPSPGNFVHRIDIHGYPQFLLWKGSELHARSGPWVGNRFSGDPEPKTNNIYLNKFFIDQKEIYHSVQLVNTSSTTPATRSTLTPNGNIQRLIWNYHKKEWVIYYTLLVSDCDQFGFCGPYGTCDISSTPRCACLKGFNPKVPEKWEAADFTDGCVRTTPLDCGHGDGFIKYSGLKLPDTRQSWYNLSMNLEECRSICLKNCTCTAYSNTNIEKGGSGCLLWFEELMDISGYIDDGQDIYVRMPASELDESKRSKVKTVLFISVPAVLTVILVLIIMHLIKKKKLNRERRLNINEENNLELPFFEFRRIASATGNFSHDNKIGEGGFGPVYKGMLEDGQQIAVKRLSEHSKQGIHEFKNEVSLIAKLQHRNLVSLIGYCVKGRERILIYEYMPNKSLDSFIYDKDMRSLADWPKLYNIINGVARGLLYLHQDSKLRIIHRDLKASNVLLDHELNPKISDFGMARSFGGSQTEANTTRVVGTYGYMPPEYVIDGIFSTKSDVYSFGVIVIEIVSGMKNRCFEHPDHNLSLLGHAWRCFNEENLDELIHGTILESGSQYEVFRVIQIGLLCVQEYPEDRPNMTSVVVLLNSKIALPKPKKPGFFTERKQHEDNCSENKPMLCSSIDLSITTIAPR</sequence>
<keyword evidence="14" id="KW-1133">Transmembrane helix</keyword>
<dbReference type="GO" id="GO:0048544">
    <property type="term" value="P:recognition of pollen"/>
    <property type="evidence" value="ECO:0007669"/>
    <property type="project" value="InterPro"/>
</dbReference>
<dbReference type="Pfam" id="PF00954">
    <property type="entry name" value="S_locus_glycop"/>
    <property type="match status" value="1"/>
</dbReference>
<evidence type="ECO:0000259" key="17">
    <source>
        <dbReference type="PROSITE" id="PS50927"/>
    </source>
</evidence>